<dbReference type="Gramene" id="Pp3c7_140V3.1">
    <property type="protein sequence ID" value="Pp3c7_140V3.1"/>
    <property type="gene ID" value="Pp3c7_140"/>
</dbReference>
<name>A0A2K1K9P6_PHYPA</name>
<reference evidence="4" key="3">
    <citation type="submission" date="2020-12" db="UniProtKB">
        <authorList>
            <consortium name="EnsemblPlants"/>
        </authorList>
    </citation>
    <scope>IDENTIFICATION</scope>
</reference>
<gene>
    <name evidence="4" type="primary">LOC112284736</name>
    <name evidence="3" type="ORF">PHYPA_009683</name>
</gene>
<dbReference type="Pfam" id="PF00789">
    <property type="entry name" value="UBX"/>
    <property type="match status" value="1"/>
</dbReference>
<organism evidence="3">
    <name type="scientific">Physcomitrium patens</name>
    <name type="common">Spreading-leaved earth moss</name>
    <name type="synonym">Physcomitrella patens</name>
    <dbReference type="NCBI Taxonomy" id="3218"/>
    <lineage>
        <taxon>Eukaryota</taxon>
        <taxon>Viridiplantae</taxon>
        <taxon>Streptophyta</taxon>
        <taxon>Embryophyta</taxon>
        <taxon>Bryophyta</taxon>
        <taxon>Bryophytina</taxon>
        <taxon>Bryopsida</taxon>
        <taxon>Funariidae</taxon>
        <taxon>Funariales</taxon>
        <taxon>Funariaceae</taxon>
        <taxon>Physcomitrium</taxon>
    </lineage>
</organism>
<dbReference type="AlphaFoldDB" id="A0A2K1K9P6"/>
<dbReference type="KEGG" id="ppp:112284736"/>
<dbReference type="EnsemblPlants" id="Pp3c7_140V3.2">
    <property type="protein sequence ID" value="Pp3c7_140V3.2"/>
    <property type="gene ID" value="Pp3c7_140"/>
</dbReference>
<evidence type="ECO:0000259" key="2">
    <source>
        <dbReference type="PROSITE" id="PS50033"/>
    </source>
</evidence>
<evidence type="ECO:0000313" key="3">
    <source>
        <dbReference type="EMBL" id="PNR50497.1"/>
    </source>
</evidence>
<evidence type="ECO:0000313" key="4">
    <source>
        <dbReference type="EnsemblPlants" id="Pp3c7_140V3.1"/>
    </source>
</evidence>
<feature type="region of interest" description="Disordered" evidence="1">
    <location>
        <begin position="198"/>
        <end position="241"/>
    </location>
</feature>
<dbReference type="GeneID" id="112284736"/>
<dbReference type="PANTHER" id="PTHR47557:SF2">
    <property type="entry name" value="PLANT UBX DOMAIN-CONTAINING PROTEIN 1"/>
    <property type="match status" value="1"/>
</dbReference>
<dbReference type="Gramene" id="Pp3c7_140V3.2">
    <property type="protein sequence ID" value="Pp3c7_140V3.2"/>
    <property type="gene ID" value="Pp3c7_140"/>
</dbReference>
<dbReference type="EMBL" id="ABEU02000007">
    <property type="protein sequence ID" value="PNR50497.1"/>
    <property type="molecule type" value="Genomic_DNA"/>
</dbReference>
<proteinExistence type="predicted"/>
<feature type="region of interest" description="Disordered" evidence="1">
    <location>
        <begin position="33"/>
        <end position="52"/>
    </location>
</feature>
<accession>A0A2K1K9P6</accession>
<feature type="domain" description="UBX" evidence="2">
    <location>
        <begin position="94"/>
        <end position="170"/>
    </location>
</feature>
<dbReference type="FunCoup" id="A0A2K1K9P6">
    <property type="interactions" value="1896"/>
</dbReference>
<sequence>MEESRLDTSHTGEMIDSVAKVLGREVKVYVSPAAIRDAEPTGNSRRPEDDLPDDFYEFTAADYAALQANKKEEIHLKTKKIRDREQAAQAARRAQRSKATIRVHFPDGFVVEAVFKSTETIADIMELVRKTITRPDLSFYLYTTPPKRPLKVLQQNMIDASFTPGANVYFSYSPSQAAEIPLEGPYLRPEVQELRDLHKLQEAPSDNGLQTLQNPNDVSPTPEAPAKRAASAKSKPKWLKM</sequence>
<dbReference type="PaxDb" id="3218-PP1S130_285V6.1"/>
<feature type="compositionally biased region" description="Polar residues" evidence="1">
    <location>
        <begin position="207"/>
        <end position="219"/>
    </location>
</feature>
<dbReference type="OMA" id="MFLEVFM"/>
<dbReference type="CDD" id="cd16118">
    <property type="entry name" value="UBX2_UBXN9"/>
    <property type="match status" value="1"/>
</dbReference>
<dbReference type="GO" id="GO:0032984">
    <property type="term" value="P:protein-containing complex disassembly"/>
    <property type="evidence" value="ECO:0007669"/>
    <property type="project" value="InterPro"/>
</dbReference>
<reference evidence="3 5" key="1">
    <citation type="journal article" date="2008" name="Science">
        <title>The Physcomitrella genome reveals evolutionary insights into the conquest of land by plants.</title>
        <authorList>
            <person name="Rensing S."/>
            <person name="Lang D."/>
            <person name="Zimmer A."/>
            <person name="Terry A."/>
            <person name="Salamov A."/>
            <person name="Shapiro H."/>
            <person name="Nishiyama T."/>
            <person name="Perroud P.-F."/>
            <person name="Lindquist E."/>
            <person name="Kamisugi Y."/>
            <person name="Tanahashi T."/>
            <person name="Sakakibara K."/>
            <person name="Fujita T."/>
            <person name="Oishi K."/>
            <person name="Shin-I T."/>
            <person name="Kuroki Y."/>
            <person name="Toyoda A."/>
            <person name="Suzuki Y."/>
            <person name="Hashimoto A."/>
            <person name="Yamaguchi K."/>
            <person name="Sugano A."/>
            <person name="Kohara Y."/>
            <person name="Fujiyama A."/>
            <person name="Anterola A."/>
            <person name="Aoki S."/>
            <person name="Ashton N."/>
            <person name="Barbazuk W.B."/>
            <person name="Barker E."/>
            <person name="Bennetzen J."/>
            <person name="Bezanilla M."/>
            <person name="Blankenship R."/>
            <person name="Cho S.H."/>
            <person name="Dutcher S."/>
            <person name="Estelle M."/>
            <person name="Fawcett J.A."/>
            <person name="Gundlach H."/>
            <person name="Hanada K."/>
            <person name="Heyl A."/>
            <person name="Hicks K.A."/>
            <person name="Hugh J."/>
            <person name="Lohr M."/>
            <person name="Mayer K."/>
            <person name="Melkozernov A."/>
            <person name="Murata T."/>
            <person name="Nelson D."/>
            <person name="Pils B."/>
            <person name="Prigge M."/>
            <person name="Reiss B."/>
            <person name="Renner T."/>
            <person name="Rombauts S."/>
            <person name="Rushton P."/>
            <person name="Sanderfoot A."/>
            <person name="Schween G."/>
            <person name="Shiu S.-H."/>
            <person name="Stueber K."/>
            <person name="Theodoulou F.L."/>
            <person name="Tu H."/>
            <person name="Van de Peer Y."/>
            <person name="Verrier P.J."/>
            <person name="Waters E."/>
            <person name="Wood A."/>
            <person name="Yang L."/>
            <person name="Cove D."/>
            <person name="Cuming A."/>
            <person name="Hasebe M."/>
            <person name="Lucas S."/>
            <person name="Mishler D.B."/>
            <person name="Reski R."/>
            <person name="Grigoriev I."/>
            <person name="Quatrano R.S."/>
            <person name="Boore J.L."/>
        </authorList>
    </citation>
    <scope>NUCLEOTIDE SEQUENCE [LARGE SCALE GENOMIC DNA]</scope>
    <source>
        <strain evidence="4 5">cv. Gransden 2004</strain>
    </source>
</reference>
<dbReference type="RefSeq" id="XP_024380640.1">
    <property type="nucleotide sequence ID" value="XM_024524872.2"/>
</dbReference>
<reference evidence="3 5" key="2">
    <citation type="journal article" date="2018" name="Plant J.">
        <title>The Physcomitrella patens chromosome-scale assembly reveals moss genome structure and evolution.</title>
        <authorList>
            <person name="Lang D."/>
            <person name="Ullrich K.K."/>
            <person name="Murat F."/>
            <person name="Fuchs J."/>
            <person name="Jenkins J."/>
            <person name="Haas F.B."/>
            <person name="Piednoel M."/>
            <person name="Gundlach H."/>
            <person name="Van Bel M."/>
            <person name="Meyberg R."/>
            <person name="Vives C."/>
            <person name="Morata J."/>
            <person name="Symeonidi A."/>
            <person name="Hiss M."/>
            <person name="Muchero W."/>
            <person name="Kamisugi Y."/>
            <person name="Saleh O."/>
            <person name="Blanc G."/>
            <person name="Decker E.L."/>
            <person name="van Gessel N."/>
            <person name="Grimwood J."/>
            <person name="Hayes R.D."/>
            <person name="Graham S.W."/>
            <person name="Gunter L.E."/>
            <person name="McDaniel S.F."/>
            <person name="Hoernstein S.N.W."/>
            <person name="Larsson A."/>
            <person name="Li F.W."/>
            <person name="Perroud P.F."/>
            <person name="Phillips J."/>
            <person name="Ranjan P."/>
            <person name="Rokshar D.S."/>
            <person name="Rothfels C.J."/>
            <person name="Schneider L."/>
            <person name="Shu S."/>
            <person name="Stevenson D.W."/>
            <person name="Thummler F."/>
            <person name="Tillich M."/>
            <person name="Villarreal Aguilar J.C."/>
            <person name="Widiez T."/>
            <person name="Wong G.K."/>
            <person name="Wymore A."/>
            <person name="Zhang Y."/>
            <person name="Zimmer A.D."/>
            <person name="Quatrano R.S."/>
            <person name="Mayer K.F.X."/>
            <person name="Goodstein D."/>
            <person name="Casacuberta J.M."/>
            <person name="Vandepoele K."/>
            <person name="Reski R."/>
            <person name="Cuming A.C."/>
            <person name="Tuskan G.A."/>
            <person name="Maumus F."/>
            <person name="Salse J."/>
            <person name="Schmutz J."/>
            <person name="Rensing S.A."/>
        </authorList>
    </citation>
    <scope>NUCLEOTIDE SEQUENCE [LARGE SCALE GENOMIC DNA]</scope>
    <source>
        <strain evidence="4 5">cv. Gransden 2004</strain>
    </source>
</reference>
<dbReference type="PROSITE" id="PS50033">
    <property type="entry name" value="UBX"/>
    <property type="match status" value="1"/>
</dbReference>
<dbReference type="Proteomes" id="UP000006727">
    <property type="component" value="Chromosome 7"/>
</dbReference>
<dbReference type="STRING" id="3218.A0A2K1K9P6"/>
<dbReference type="InterPro" id="IPR044232">
    <property type="entry name" value="PUX1"/>
</dbReference>
<dbReference type="InterPro" id="IPR001012">
    <property type="entry name" value="UBX_dom"/>
</dbReference>
<dbReference type="InterPro" id="IPR029071">
    <property type="entry name" value="Ubiquitin-like_domsf"/>
</dbReference>
<keyword evidence="5" id="KW-1185">Reference proteome</keyword>
<dbReference type="EnsemblPlants" id="Pp3c7_140V3.1">
    <property type="protein sequence ID" value="Pp3c7_140V3.1"/>
    <property type="gene ID" value="Pp3c7_140"/>
</dbReference>
<dbReference type="Gene3D" id="3.10.20.90">
    <property type="entry name" value="Phosphatidylinositol 3-kinase Catalytic Subunit, Chain A, domain 1"/>
    <property type="match status" value="1"/>
</dbReference>
<evidence type="ECO:0000313" key="5">
    <source>
        <dbReference type="Proteomes" id="UP000006727"/>
    </source>
</evidence>
<dbReference type="SUPFAM" id="SSF54236">
    <property type="entry name" value="Ubiquitin-like"/>
    <property type="match status" value="1"/>
</dbReference>
<evidence type="ECO:0000256" key="1">
    <source>
        <dbReference type="SAM" id="MobiDB-lite"/>
    </source>
</evidence>
<dbReference type="OrthoDB" id="440781at2759"/>
<dbReference type="GO" id="GO:0051117">
    <property type="term" value="F:ATPase binding"/>
    <property type="evidence" value="ECO:0007669"/>
    <property type="project" value="InterPro"/>
</dbReference>
<dbReference type="PANTHER" id="PTHR47557">
    <property type="entry name" value="PLANT UBX DOMAIN-CONTAINING PROTEIN 1"/>
    <property type="match status" value="1"/>
</dbReference>
<protein>
    <recommendedName>
        <fullName evidence="2">UBX domain-containing protein</fullName>
    </recommendedName>
</protein>